<evidence type="ECO:0000259" key="3">
    <source>
        <dbReference type="PROSITE" id="PS50110"/>
    </source>
</evidence>
<feature type="modified residue" description="4-aspartylphosphate" evidence="2">
    <location>
        <position position="53"/>
    </location>
</feature>
<organism evidence="4 5">
    <name type="scientific">Paraburkholderia sabiae</name>
    <dbReference type="NCBI Taxonomy" id="273251"/>
    <lineage>
        <taxon>Bacteria</taxon>
        <taxon>Pseudomonadati</taxon>
        <taxon>Pseudomonadota</taxon>
        <taxon>Betaproteobacteria</taxon>
        <taxon>Burkholderiales</taxon>
        <taxon>Burkholderiaceae</taxon>
        <taxon>Paraburkholderia</taxon>
    </lineage>
</organism>
<evidence type="ECO:0000256" key="1">
    <source>
        <dbReference type="ARBA" id="ARBA00022553"/>
    </source>
</evidence>
<evidence type="ECO:0000256" key="2">
    <source>
        <dbReference type="PROSITE-ProRule" id="PRU00169"/>
    </source>
</evidence>
<sequence>MSSLSPTILIIDDATSVRIIADILNGYDRRFATTGEMGLLMINSSPPDIVLADASMPGMTGFDLCEAVKGNPATSDVPVVLVSAYDAPRLIEDALLLGASDYLTKPLDARHLIACVRAQLRRRRALAAVASQPIADSARLYRAPSALLVARDTFWAENVASLLQGVCAVTTARNEGEAIRAACATAPVVAMVDMSDPRLDGRAICRALRATASGQTLYVMCLVELKTFQCGVAAMMAGIADAMSVEHALLRARVGAVIRETQGFAQRARNAVRPRAPRR</sequence>
<evidence type="ECO:0000313" key="5">
    <source>
        <dbReference type="Proteomes" id="UP001494588"/>
    </source>
</evidence>
<dbReference type="InterPro" id="IPR050595">
    <property type="entry name" value="Bact_response_regulator"/>
</dbReference>
<name>A0ABU9QM48_9BURK</name>
<dbReference type="SUPFAM" id="SSF52172">
    <property type="entry name" value="CheY-like"/>
    <property type="match status" value="2"/>
</dbReference>
<dbReference type="PANTHER" id="PTHR44591:SF3">
    <property type="entry name" value="RESPONSE REGULATORY DOMAIN-CONTAINING PROTEIN"/>
    <property type="match status" value="1"/>
</dbReference>
<proteinExistence type="predicted"/>
<accession>A0ABU9QM48</accession>
<dbReference type="Gene3D" id="3.40.50.2300">
    <property type="match status" value="2"/>
</dbReference>
<evidence type="ECO:0000313" key="4">
    <source>
        <dbReference type="EMBL" id="MEM5290519.1"/>
    </source>
</evidence>
<dbReference type="SMART" id="SM00448">
    <property type="entry name" value="REC"/>
    <property type="match status" value="1"/>
</dbReference>
<dbReference type="PANTHER" id="PTHR44591">
    <property type="entry name" value="STRESS RESPONSE REGULATOR PROTEIN 1"/>
    <property type="match status" value="1"/>
</dbReference>
<dbReference type="PROSITE" id="PS50110">
    <property type="entry name" value="RESPONSE_REGULATORY"/>
    <property type="match status" value="1"/>
</dbReference>
<feature type="domain" description="Response regulatory" evidence="3">
    <location>
        <begin position="6"/>
        <end position="120"/>
    </location>
</feature>
<reference evidence="4 5" key="1">
    <citation type="submission" date="2024-01" db="EMBL/GenBank/DDBJ databases">
        <title>The diversity of rhizobia nodulating Mimosa spp. in eleven states of Brazil covering several biomes is determined by host plant, location, and edaphic factors.</title>
        <authorList>
            <person name="Rouws L."/>
            <person name="Barauna A."/>
            <person name="Beukes C."/>
            <person name="De Faria S.M."/>
            <person name="Gross E."/>
            <person name="Dos Reis Junior F.B."/>
            <person name="Simon M."/>
            <person name="Maluk M."/>
            <person name="Odee D.W."/>
            <person name="Kenicer G."/>
            <person name="Young J.P.W."/>
            <person name="Reis V.M."/>
            <person name="Zilli J."/>
            <person name="James E.K."/>
        </authorList>
    </citation>
    <scope>NUCLEOTIDE SEQUENCE [LARGE SCALE GENOMIC DNA]</scope>
    <source>
        <strain evidence="4 5">JPY77</strain>
    </source>
</reference>
<dbReference type="InterPro" id="IPR011006">
    <property type="entry name" value="CheY-like_superfamily"/>
</dbReference>
<dbReference type="Proteomes" id="UP001494588">
    <property type="component" value="Unassembled WGS sequence"/>
</dbReference>
<keyword evidence="5" id="KW-1185">Reference proteome</keyword>
<dbReference type="Pfam" id="PF00072">
    <property type="entry name" value="Response_reg"/>
    <property type="match status" value="1"/>
</dbReference>
<keyword evidence="1 2" id="KW-0597">Phosphoprotein</keyword>
<gene>
    <name evidence="4" type="ORF">V4C55_32835</name>
</gene>
<comment type="caution">
    <text evidence="4">The sequence shown here is derived from an EMBL/GenBank/DDBJ whole genome shotgun (WGS) entry which is preliminary data.</text>
</comment>
<dbReference type="InterPro" id="IPR001789">
    <property type="entry name" value="Sig_transdc_resp-reg_receiver"/>
</dbReference>
<protein>
    <submittedName>
        <fullName evidence="4">Response regulator</fullName>
    </submittedName>
</protein>
<dbReference type="EMBL" id="JAZHGC010000037">
    <property type="protein sequence ID" value="MEM5290519.1"/>
    <property type="molecule type" value="Genomic_DNA"/>
</dbReference>
<dbReference type="RefSeq" id="WP_201659305.1">
    <property type="nucleotide sequence ID" value="NZ_CAJHCS010000034.1"/>
</dbReference>